<keyword evidence="3" id="KW-1133">Transmembrane helix</keyword>
<dbReference type="Pfam" id="PF03816">
    <property type="entry name" value="LytR_cpsA_psr"/>
    <property type="match status" value="1"/>
</dbReference>
<dbReference type="Proteomes" id="UP001500665">
    <property type="component" value="Unassembled WGS sequence"/>
</dbReference>
<keyword evidence="3" id="KW-0472">Membrane</keyword>
<dbReference type="PANTHER" id="PTHR33392:SF6">
    <property type="entry name" value="POLYISOPRENYL-TEICHOIC ACID--PEPTIDOGLYCAN TEICHOIC ACID TRANSFERASE TAGU"/>
    <property type="match status" value="1"/>
</dbReference>
<dbReference type="Gene3D" id="3.40.630.190">
    <property type="entry name" value="LCP protein"/>
    <property type="match status" value="1"/>
</dbReference>
<protein>
    <recommendedName>
        <fullName evidence="4">Cell envelope-related transcriptional attenuator domain-containing protein</fullName>
    </recommendedName>
</protein>
<keyword evidence="3" id="KW-0812">Transmembrane</keyword>
<dbReference type="EMBL" id="BAAAHH010000003">
    <property type="protein sequence ID" value="GAA0942059.1"/>
    <property type="molecule type" value="Genomic_DNA"/>
</dbReference>
<name>A0ABN1QFP2_9ACTN</name>
<keyword evidence="6" id="KW-1185">Reference proteome</keyword>
<evidence type="ECO:0000256" key="3">
    <source>
        <dbReference type="SAM" id="Phobius"/>
    </source>
</evidence>
<comment type="similarity">
    <text evidence="1">Belongs to the LytR/CpsA/Psr (LCP) family.</text>
</comment>
<evidence type="ECO:0000259" key="4">
    <source>
        <dbReference type="Pfam" id="PF03816"/>
    </source>
</evidence>
<feature type="domain" description="Cell envelope-related transcriptional attenuator" evidence="4">
    <location>
        <begin position="99"/>
        <end position="240"/>
    </location>
</feature>
<gene>
    <name evidence="5" type="ORF">GCM10009550_12900</name>
</gene>
<dbReference type="RefSeq" id="WP_344237753.1">
    <property type="nucleotide sequence ID" value="NZ_BAAAHH010000003.1"/>
</dbReference>
<organism evidence="5 6">
    <name type="scientific">Actinocorallia libanotica</name>
    <dbReference type="NCBI Taxonomy" id="46162"/>
    <lineage>
        <taxon>Bacteria</taxon>
        <taxon>Bacillati</taxon>
        <taxon>Actinomycetota</taxon>
        <taxon>Actinomycetes</taxon>
        <taxon>Streptosporangiales</taxon>
        <taxon>Thermomonosporaceae</taxon>
        <taxon>Actinocorallia</taxon>
    </lineage>
</organism>
<proteinExistence type="inferred from homology"/>
<sequence>MAHARTAEFPAHDEEPPRRRRRRPGRLVAVVLAVLLGGSVAGYLSLDGRLQKEEALADYAGRPEDTPGTNWLIVGSDSRKGLTRADRKKLRTGSAQGKRTDSIMLLHHGDGGTTLLSIPRDSYVAIPGHGENKINAAYAIGGASLLARTVEQATGIRVDHFAEIGFGGFVGVVDAVGGVDICVDKPIADPKAGLDLQAGCQELDGAQALGYVRTRKYANGDLERIKNQRKFFAALIDKATSPATLLNPFRSVPLAWNSTGNFTVDEGDSLFELGRMMLAMRGLSGGEGKTLSVPFGRFGSSSAAGSYVVWDKAKSEKLFEAIRNDRPLPDGIG</sequence>
<evidence type="ECO:0000256" key="2">
    <source>
        <dbReference type="SAM" id="MobiDB-lite"/>
    </source>
</evidence>
<evidence type="ECO:0000256" key="1">
    <source>
        <dbReference type="ARBA" id="ARBA00006068"/>
    </source>
</evidence>
<evidence type="ECO:0000313" key="6">
    <source>
        <dbReference type="Proteomes" id="UP001500665"/>
    </source>
</evidence>
<feature type="region of interest" description="Disordered" evidence="2">
    <location>
        <begin position="1"/>
        <end position="22"/>
    </location>
</feature>
<reference evidence="5 6" key="1">
    <citation type="journal article" date="2019" name="Int. J. Syst. Evol. Microbiol.">
        <title>The Global Catalogue of Microorganisms (GCM) 10K type strain sequencing project: providing services to taxonomists for standard genome sequencing and annotation.</title>
        <authorList>
            <consortium name="The Broad Institute Genomics Platform"/>
            <consortium name="The Broad Institute Genome Sequencing Center for Infectious Disease"/>
            <person name="Wu L."/>
            <person name="Ma J."/>
        </authorList>
    </citation>
    <scope>NUCLEOTIDE SEQUENCE [LARGE SCALE GENOMIC DNA]</scope>
    <source>
        <strain evidence="5 6">JCM 10696</strain>
    </source>
</reference>
<dbReference type="InterPro" id="IPR050922">
    <property type="entry name" value="LytR/CpsA/Psr_CW_biosynth"/>
</dbReference>
<accession>A0ABN1QFP2</accession>
<dbReference type="InterPro" id="IPR004474">
    <property type="entry name" value="LytR_CpsA_psr"/>
</dbReference>
<dbReference type="PANTHER" id="PTHR33392">
    <property type="entry name" value="POLYISOPRENYL-TEICHOIC ACID--PEPTIDOGLYCAN TEICHOIC ACID TRANSFERASE TAGU"/>
    <property type="match status" value="1"/>
</dbReference>
<comment type="caution">
    <text evidence="5">The sequence shown here is derived from an EMBL/GenBank/DDBJ whole genome shotgun (WGS) entry which is preliminary data.</text>
</comment>
<evidence type="ECO:0000313" key="5">
    <source>
        <dbReference type="EMBL" id="GAA0942059.1"/>
    </source>
</evidence>
<feature type="transmembrane region" description="Helical" evidence="3">
    <location>
        <begin position="27"/>
        <end position="46"/>
    </location>
</feature>
<dbReference type="NCBIfam" id="TIGR00350">
    <property type="entry name" value="lytR_cpsA_psr"/>
    <property type="match status" value="1"/>
</dbReference>